<keyword evidence="1" id="KW-1133">Transmembrane helix</keyword>
<organism evidence="2 3">
    <name type="scientific">Iocasia fonsfrigidae</name>
    <dbReference type="NCBI Taxonomy" id="2682810"/>
    <lineage>
        <taxon>Bacteria</taxon>
        <taxon>Bacillati</taxon>
        <taxon>Bacillota</taxon>
        <taxon>Clostridia</taxon>
        <taxon>Halanaerobiales</taxon>
        <taxon>Halanaerobiaceae</taxon>
        <taxon>Iocasia</taxon>
    </lineage>
</organism>
<feature type="transmembrane region" description="Helical" evidence="1">
    <location>
        <begin position="47"/>
        <end position="73"/>
    </location>
</feature>
<accession>A0A8A7KHV2</accession>
<feature type="transmembrane region" description="Helical" evidence="1">
    <location>
        <begin position="151"/>
        <end position="174"/>
    </location>
</feature>
<sequence length="177" mass="19198">MENISNRRIVYMAFLIALSIVLTRILSLHIPIGGVEGIRIGFGGLPIIFTGVLFGPLAGGIVGAVADILGFFLSPMGPYMPHFTLTSFLTGFLPGAVVFYFFKGETSYLSLMVAIAVGQLISSVILVPLFLNHLFGIPFLPLLIGKIKGQLFHVPVYVYLIRVLLKNVVFNISLETG</sequence>
<dbReference type="Proteomes" id="UP000665020">
    <property type="component" value="Chromosome"/>
</dbReference>
<evidence type="ECO:0000256" key="1">
    <source>
        <dbReference type="SAM" id="Phobius"/>
    </source>
</evidence>
<dbReference type="GO" id="GO:0016020">
    <property type="term" value="C:membrane"/>
    <property type="evidence" value="ECO:0007669"/>
    <property type="project" value="InterPro"/>
</dbReference>
<dbReference type="NCBIfam" id="TIGR04518">
    <property type="entry name" value="ECF_S_folT_fam"/>
    <property type="match status" value="1"/>
</dbReference>
<dbReference type="Pfam" id="PF07155">
    <property type="entry name" value="ECF-ribofla_trS"/>
    <property type="match status" value="1"/>
</dbReference>
<feature type="transmembrane region" description="Helical" evidence="1">
    <location>
        <begin position="9"/>
        <end position="27"/>
    </location>
</feature>
<name>A0A8A7KHV2_9FIRM</name>
<evidence type="ECO:0000313" key="3">
    <source>
        <dbReference type="Proteomes" id="UP000665020"/>
    </source>
</evidence>
<keyword evidence="3" id="KW-1185">Reference proteome</keyword>
<gene>
    <name evidence="2" type="ORF">GM661_16045</name>
</gene>
<protein>
    <submittedName>
        <fullName evidence="2">Folate family ECF transporter S component</fullName>
    </submittedName>
</protein>
<evidence type="ECO:0000313" key="2">
    <source>
        <dbReference type="EMBL" id="QTL99358.1"/>
    </source>
</evidence>
<dbReference type="AlphaFoldDB" id="A0A8A7KHV2"/>
<proteinExistence type="predicted"/>
<feature type="transmembrane region" description="Helical" evidence="1">
    <location>
        <begin position="85"/>
        <end position="102"/>
    </location>
</feature>
<keyword evidence="1" id="KW-0472">Membrane</keyword>
<dbReference type="Gene3D" id="1.10.1760.20">
    <property type="match status" value="1"/>
</dbReference>
<keyword evidence="1" id="KW-0812">Transmembrane</keyword>
<dbReference type="InterPro" id="IPR030949">
    <property type="entry name" value="ECF_S_folate_fam"/>
</dbReference>
<dbReference type="EMBL" id="CP046640">
    <property type="protein sequence ID" value="QTL99358.1"/>
    <property type="molecule type" value="Genomic_DNA"/>
</dbReference>
<dbReference type="RefSeq" id="WP_230867715.1">
    <property type="nucleotide sequence ID" value="NZ_CP046640.1"/>
</dbReference>
<dbReference type="KEGG" id="ifn:GM661_16045"/>
<dbReference type="InterPro" id="IPR009825">
    <property type="entry name" value="ECF_substrate-spec-like"/>
</dbReference>
<feature type="transmembrane region" description="Helical" evidence="1">
    <location>
        <begin position="108"/>
        <end position="131"/>
    </location>
</feature>
<reference evidence="2" key="1">
    <citation type="submission" date="2019-12" db="EMBL/GenBank/DDBJ databases">
        <authorList>
            <person name="zhang j."/>
            <person name="sun C.M."/>
        </authorList>
    </citation>
    <scope>NUCLEOTIDE SEQUENCE</scope>
    <source>
        <strain evidence="2">NS-1</strain>
    </source>
</reference>